<evidence type="ECO:0000256" key="5">
    <source>
        <dbReference type="SAM" id="Coils"/>
    </source>
</evidence>
<keyword evidence="4 7" id="KW-0732">Signal</keyword>
<dbReference type="CDD" id="cd01140">
    <property type="entry name" value="FatB"/>
    <property type="match status" value="1"/>
</dbReference>
<feature type="signal peptide" evidence="7">
    <location>
        <begin position="1"/>
        <end position="21"/>
    </location>
</feature>
<comment type="similarity">
    <text evidence="2">Belongs to the bacterial solute-binding protein 8 family.</text>
</comment>
<reference evidence="9 10" key="1">
    <citation type="submission" date="2017-06" db="EMBL/GenBank/DDBJ databases">
        <authorList>
            <consortium name="Pathogen Informatics"/>
        </authorList>
    </citation>
    <scope>NUCLEOTIDE SEQUENCE [LARGE SCALE GENOMIC DNA]</scope>
    <source>
        <strain evidence="9 10">NCTC13839</strain>
    </source>
</reference>
<name>A0A239ZZP9_9STAP</name>
<dbReference type="Gene3D" id="3.40.50.1980">
    <property type="entry name" value="Nitrogenase molybdenum iron protein domain"/>
    <property type="match status" value="2"/>
</dbReference>
<gene>
    <name evidence="9" type="primary">yclQ</name>
    <name evidence="9" type="ORF">SAMEA4384403_02080</name>
</gene>
<dbReference type="KEGG" id="sste:SAMEA4384403_2080"/>
<dbReference type="AlphaFoldDB" id="A0A239ZZP9"/>
<dbReference type="GO" id="GO:1901678">
    <property type="term" value="P:iron coordination entity transport"/>
    <property type="evidence" value="ECO:0007669"/>
    <property type="project" value="UniProtKB-ARBA"/>
</dbReference>
<feature type="region of interest" description="Disordered" evidence="6">
    <location>
        <begin position="24"/>
        <end position="67"/>
    </location>
</feature>
<organism evidence="9 10">
    <name type="scientific">Mammaliicoccus stepanovicii</name>
    <dbReference type="NCBI Taxonomy" id="643214"/>
    <lineage>
        <taxon>Bacteria</taxon>
        <taxon>Bacillati</taxon>
        <taxon>Bacillota</taxon>
        <taxon>Bacilli</taxon>
        <taxon>Bacillales</taxon>
        <taxon>Staphylococcaceae</taxon>
        <taxon>Mammaliicoccus</taxon>
    </lineage>
</organism>
<dbReference type="PANTHER" id="PTHR30532:SF28">
    <property type="entry name" value="PETROBACTIN-BINDING PROTEIN YCLQ"/>
    <property type="match status" value="1"/>
</dbReference>
<dbReference type="Pfam" id="PF01497">
    <property type="entry name" value="Peripla_BP_2"/>
    <property type="match status" value="1"/>
</dbReference>
<evidence type="ECO:0000256" key="4">
    <source>
        <dbReference type="ARBA" id="ARBA00022729"/>
    </source>
</evidence>
<dbReference type="InterPro" id="IPR051313">
    <property type="entry name" value="Bact_iron-sidero_bind"/>
</dbReference>
<evidence type="ECO:0000256" key="1">
    <source>
        <dbReference type="ARBA" id="ARBA00004196"/>
    </source>
</evidence>
<feature type="coiled-coil region" evidence="5">
    <location>
        <begin position="195"/>
        <end position="222"/>
    </location>
</feature>
<accession>A0A239ZZP9</accession>
<dbReference type="InterPro" id="IPR002491">
    <property type="entry name" value="ABC_transptr_periplasmic_BD"/>
</dbReference>
<evidence type="ECO:0000256" key="3">
    <source>
        <dbReference type="ARBA" id="ARBA00022448"/>
    </source>
</evidence>
<evidence type="ECO:0000256" key="7">
    <source>
        <dbReference type="SAM" id="SignalP"/>
    </source>
</evidence>
<dbReference type="PROSITE" id="PS51257">
    <property type="entry name" value="PROKAR_LIPOPROTEIN"/>
    <property type="match status" value="1"/>
</dbReference>
<dbReference type="RefSeq" id="WP_095089264.1">
    <property type="nucleotide sequence ID" value="NZ_BMDM01000001.1"/>
</dbReference>
<keyword evidence="10" id="KW-1185">Reference proteome</keyword>
<dbReference type="OrthoDB" id="63946at2"/>
<evidence type="ECO:0000256" key="6">
    <source>
        <dbReference type="SAM" id="MobiDB-lite"/>
    </source>
</evidence>
<feature type="compositionally biased region" description="Basic and acidic residues" evidence="6">
    <location>
        <begin position="53"/>
        <end position="65"/>
    </location>
</feature>
<dbReference type="PROSITE" id="PS50983">
    <property type="entry name" value="FE_B12_PBP"/>
    <property type="match status" value="1"/>
</dbReference>
<dbReference type="GO" id="GO:0030288">
    <property type="term" value="C:outer membrane-bounded periplasmic space"/>
    <property type="evidence" value="ECO:0007669"/>
    <property type="project" value="TreeGrafter"/>
</dbReference>
<evidence type="ECO:0000313" key="9">
    <source>
        <dbReference type="EMBL" id="SNV76692.1"/>
    </source>
</evidence>
<dbReference type="InterPro" id="IPR033870">
    <property type="entry name" value="FatB"/>
</dbReference>
<dbReference type="SUPFAM" id="SSF53807">
    <property type="entry name" value="Helical backbone' metal receptor"/>
    <property type="match status" value="1"/>
</dbReference>
<feature type="chain" id="PRO_5038479154" evidence="7">
    <location>
        <begin position="22"/>
        <end position="346"/>
    </location>
</feature>
<sequence length="346" mass="37921">MKRAFSFILITLLSIVLVACGNDSNNKEKQTSKEDTKNKPKTIEIQSKYQVRGKKDDGSDAKSVSEKVTVPTNPKKVVVLDYGALDTIEALGAKDVVKGVPKGEGKATLPKFLDEFKDDKYINTGSLKEVNFDKIAEINPDLILFSGRTSGTEVQDELKKAAPDAARLYVGADDKNYLNSIEENTTNLGKIFEKESKAKALNKDLKDKVKEVKTKASKSNDKAMYLLVNEGELSTFGPGSRFGSLIYDTLGLKPSAKDVKVAGHGQPISYEYITEKNPDIIYAMDRGKAIGGKETSKAALSNDVIKNVKAIKHHNVVQVDPQLWYLSSGGVRTTVKQIDEVMKGLK</sequence>
<dbReference type="EMBL" id="LT906462">
    <property type="protein sequence ID" value="SNV76692.1"/>
    <property type="molecule type" value="Genomic_DNA"/>
</dbReference>
<comment type="subcellular location">
    <subcellularLocation>
        <location evidence="1">Cell envelope</location>
    </subcellularLocation>
</comment>
<protein>
    <submittedName>
        <fullName evidence="9">Iron ABC transporter substrate-binding protein</fullName>
    </submittedName>
</protein>
<evidence type="ECO:0000313" key="10">
    <source>
        <dbReference type="Proteomes" id="UP000242084"/>
    </source>
</evidence>
<feature type="domain" description="Fe/B12 periplasmic-binding" evidence="8">
    <location>
        <begin position="76"/>
        <end position="346"/>
    </location>
</feature>
<keyword evidence="5" id="KW-0175">Coiled coil</keyword>
<proteinExistence type="inferred from homology"/>
<dbReference type="PANTHER" id="PTHR30532">
    <property type="entry name" value="IRON III DICITRATE-BINDING PERIPLASMIC PROTEIN"/>
    <property type="match status" value="1"/>
</dbReference>
<dbReference type="Proteomes" id="UP000242084">
    <property type="component" value="Chromosome 1"/>
</dbReference>
<feature type="compositionally biased region" description="Basic and acidic residues" evidence="6">
    <location>
        <begin position="25"/>
        <end position="42"/>
    </location>
</feature>
<evidence type="ECO:0000259" key="8">
    <source>
        <dbReference type="PROSITE" id="PS50983"/>
    </source>
</evidence>
<keyword evidence="3" id="KW-0813">Transport</keyword>
<evidence type="ECO:0000256" key="2">
    <source>
        <dbReference type="ARBA" id="ARBA00008814"/>
    </source>
</evidence>